<dbReference type="HOGENOM" id="CLU_2458650_0_0_1"/>
<dbReference type="Proteomes" id="UP000026962">
    <property type="component" value="Chromosome 5"/>
</dbReference>
<evidence type="ECO:0000313" key="1">
    <source>
        <dbReference type="EnsemblPlants" id="OPUNC05G07770.1"/>
    </source>
</evidence>
<evidence type="ECO:0000313" key="2">
    <source>
        <dbReference type="Proteomes" id="UP000026962"/>
    </source>
</evidence>
<dbReference type="EnsemblPlants" id="OPUNC05G07770.1">
    <property type="protein sequence ID" value="OPUNC05G07770.1"/>
    <property type="gene ID" value="OPUNC05G07770"/>
</dbReference>
<name>A0A0E0L051_ORYPU</name>
<organism evidence="1">
    <name type="scientific">Oryza punctata</name>
    <name type="common">Red rice</name>
    <dbReference type="NCBI Taxonomy" id="4537"/>
    <lineage>
        <taxon>Eukaryota</taxon>
        <taxon>Viridiplantae</taxon>
        <taxon>Streptophyta</taxon>
        <taxon>Embryophyta</taxon>
        <taxon>Tracheophyta</taxon>
        <taxon>Spermatophyta</taxon>
        <taxon>Magnoliopsida</taxon>
        <taxon>Liliopsida</taxon>
        <taxon>Poales</taxon>
        <taxon>Poaceae</taxon>
        <taxon>BOP clade</taxon>
        <taxon>Oryzoideae</taxon>
        <taxon>Oryzeae</taxon>
        <taxon>Oryzinae</taxon>
        <taxon>Oryza</taxon>
    </lineage>
</organism>
<accession>A0A0E0L051</accession>
<dbReference type="Gramene" id="OPUNC05G07770.1">
    <property type="protein sequence ID" value="OPUNC05G07770.1"/>
    <property type="gene ID" value="OPUNC05G07770"/>
</dbReference>
<keyword evidence="2" id="KW-1185">Reference proteome</keyword>
<proteinExistence type="predicted"/>
<protein>
    <submittedName>
        <fullName evidence="1">Uncharacterized protein</fullName>
    </submittedName>
</protein>
<reference evidence="1" key="1">
    <citation type="submission" date="2015-04" db="UniProtKB">
        <authorList>
            <consortium name="EnsemblPlants"/>
        </authorList>
    </citation>
    <scope>IDENTIFICATION</scope>
</reference>
<sequence>MVEDVGGQGDRPWMPTVGGWRRWSPYLCCPTSWRPDRAAGGRVAEEESGERPWMLAVRGMEAATTGSVTPKLVEAGSSARLSGGGGEGG</sequence>
<dbReference type="AlphaFoldDB" id="A0A0E0L051"/>
<reference evidence="1" key="2">
    <citation type="submission" date="2018-05" db="EMBL/GenBank/DDBJ databases">
        <title>OpunRS2 (Oryza punctata Reference Sequence Version 2).</title>
        <authorList>
            <person name="Zhang J."/>
            <person name="Kudrna D."/>
            <person name="Lee S."/>
            <person name="Talag J."/>
            <person name="Welchert J."/>
            <person name="Wing R.A."/>
        </authorList>
    </citation>
    <scope>NUCLEOTIDE SEQUENCE [LARGE SCALE GENOMIC DNA]</scope>
</reference>